<dbReference type="EC" id="2.1.1.61" evidence="10"/>
<dbReference type="GO" id="GO:0050660">
    <property type="term" value="F:flavin adenine dinucleotide binding"/>
    <property type="evidence" value="ECO:0007669"/>
    <property type="project" value="UniProtKB-UniRule"/>
</dbReference>
<dbReference type="NCBIfam" id="NF002481">
    <property type="entry name" value="PRK01747.1-2"/>
    <property type="match status" value="1"/>
</dbReference>
<dbReference type="InterPro" id="IPR047785">
    <property type="entry name" value="tRNA_MNMC2"/>
</dbReference>
<dbReference type="Pfam" id="PF01266">
    <property type="entry name" value="DAO"/>
    <property type="match status" value="1"/>
</dbReference>
<reference evidence="13 14" key="1">
    <citation type="submission" date="2019-08" db="EMBL/GenBank/DDBJ databases">
        <title>Complete genome sequence of Kushneria sp. YCWA18, a halophilic phosphate-solubilizing bacterium isolated from Daqiao saltern in China.</title>
        <authorList>
            <person name="Du G.-X."/>
            <person name="Qu L.-Y."/>
        </authorList>
    </citation>
    <scope>NUCLEOTIDE SEQUENCE [LARGE SCALE GENOMIC DNA]</scope>
    <source>
        <strain evidence="13 14">YCWA18</strain>
    </source>
</reference>
<evidence type="ECO:0000313" key="14">
    <source>
        <dbReference type="Proteomes" id="UP000322553"/>
    </source>
</evidence>
<keyword evidence="5 10" id="KW-0949">S-adenosyl-L-methionine</keyword>
<feature type="region of interest" description="FAD-dependent cmnm(5)s(2)U34 oxidoreductase" evidence="10">
    <location>
        <begin position="282"/>
        <end position="675"/>
    </location>
</feature>
<dbReference type="GO" id="GO:0005737">
    <property type="term" value="C:cytoplasm"/>
    <property type="evidence" value="ECO:0007669"/>
    <property type="project" value="UniProtKB-SubCell"/>
</dbReference>
<protein>
    <recommendedName>
        <fullName evidence="10">tRNA 5-methylaminomethyl-2-thiouridine biosynthesis bifunctional protein MnmC</fullName>
        <shortName evidence="10">tRNA mnm(5)s(2)U biosynthesis bifunctional protein</shortName>
    </recommendedName>
    <domain>
        <recommendedName>
            <fullName evidence="10">tRNA (mnm(5)s(2)U34)-methyltransferase</fullName>
            <ecNumber evidence="10">2.1.1.61</ecNumber>
        </recommendedName>
    </domain>
    <domain>
        <recommendedName>
            <fullName evidence="10">FAD-dependent cmnm(5)s(2)U34 oxidoreductase</fullName>
            <ecNumber evidence="10">1.5.-.-</ecNumber>
        </recommendedName>
    </domain>
</protein>
<dbReference type="NCBIfam" id="TIGR03197">
    <property type="entry name" value="MnmC_Cterm"/>
    <property type="match status" value="1"/>
</dbReference>
<keyword evidence="3 10" id="KW-0285">Flavoprotein</keyword>
<evidence type="ECO:0000259" key="12">
    <source>
        <dbReference type="Pfam" id="PF05430"/>
    </source>
</evidence>
<evidence type="ECO:0000313" key="13">
    <source>
        <dbReference type="EMBL" id="QEL10434.1"/>
    </source>
</evidence>
<feature type="domain" description="MnmC-like methyltransferase" evidence="12">
    <location>
        <begin position="128"/>
        <end position="246"/>
    </location>
</feature>
<evidence type="ECO:0000256" key="10">
    <source>
        <dbReference type="HAMAP-Rule" id="MF_01102"/>
    </source>
</evidence>
<gene>
    <name evidence="10 13" type="primary">mnmC</name>
    <name evidence="13" type="ORF">FY550_04315</name>
</gene>
<keyword evidence="7 10" id="KW-0274">FAD</keyword>
<evidence type="ECO:0000256" key="1">
    <source>
        <dbReference type="ARBA" id="ARBA00022490"/>
    </source>
</evidence>
<comment type="catalytic activity">
    <reaction evidence="10">
        <text>5-aminomethyl-2-thiouridine(34) in tRNA + S-adenosyl-L-methionine = 5-methylaminomethyl-2-thiouridine(34) in tRNA + S-adenosyl-L-homocysteine + H(+)</text>
        <dbReference type="Rhea" id="RHEA:19569"/>
        <dbReference type="Rhea" id="RHEA-COMP:10195"/>
        <dbReference type="Rhea" id="RHEA-COMP:10197"/>
        <dbReference type="ChEBI" id="CHEBI:15378"/>
        <dbReference type="ChEBI" id="CHEBI:57856"/>
        <dbReference type="ChEBI" id="CHEBI:59789"/>
        <dbReference type="ChEBI" id="CHEBI:74454"/>
        <dbReference type="ChEBI" id="CHEBI:74455"/>
        <dbReference type="EC" id="2.1.1.61"/>
    </reaction>
</comment>
<dbReference type="Pfam" id="PF05430">
    <property type="entry name" value="Methyltransf_30"/>
    <property type="match status" value="1"/>
</dbReference>
<keyword evidence="8 10" id="KW-0560">Oxidoreductase</keyword>
<dbReference type="Proteomes" id="UP000322553">
    <property type="component" value="Chromosome"/>
</dbReference>
<keyword evidence="14" id="KW-1185">Reference proteome</keyword>
<evidence type="ECO:0000259" key="11">
    <source>
        <dbReference type="Pfam" id="PF01266"/>
    </source>
</evidence>
<dbReference type="InterPro" id="IPR006076">
    <property type="entry name" value="FAD-dep_OxRdtase"/>
</dbReference>
<name>A0A5C0ZX50_9GAMM</name>
<organism evidence="13 14">
    <name type="scientific">Kushneria phosphatilytica</name>
    <dbReference type="NCBI Taxonomy" id="657387"/>
    <lineage>
        <taxon>Bacteria</taxon>
        <taxon>Pseudomonadati</taxon>
        <taxon>Pseudomonadota</taxon>
        <taxon>Gammaproteobacteria</taxon>
        <taxon>Oceanospirillales</taxon>
        <taxon>Halomonadaceae</taxon>
        <taxon>Kushneria</taxon>
    </lineage>
</organism>
<dbReference type="GO" id="GO:0032259">
    <property type="term" value="P:methylation"/>
    <property type="evidence" value="ECO:0007669"/>
    <property type="project" value="UniProtKB-KW"/>
</dbReference>
<dbReference type="PRINTS" id="PR00419">
    <property type="entry name" value="ADXRDTASE"/>
</dbReference>
<keyword evidence="1 10" id="KW-0963">Cytoplasm</keyword>
<comment type="cofactor">
    <cofactor evidence="10">
        <name>FAD</name>
        <dbReference type="ChEBI" id="CHEBI:57692"/>
    </cofactor>
</comment>
<dbReference type="InterPro" id="IPR008471">
    <property type="entry name" value="MnmC-like_methylTransf"/>
</dbReference>
<dbReference type="GO" id="GO:0002097">
    <property type="term" value="P:tRNA wobble base modification"/>
    <property type="evidence" value="ECO:0007669"/>
    <property type="project" value="UniProtKB-UniRule"/>
</dbReference>
<evidence type="ECO:0000256" key="5">
    <source>
        <dbReference type="ARBA" id="ARBA00022691"/>
    </source>
</evidence>
<dbReference type="PANTHER" id="PTHR13847">
    <property type="entry name" value="SARCOSINE DEHYDROGENASE-RELATED"/>
    <property type="match status" value="1"/>
</dbReference>
<evidence type="ECO:0000256" key="7">
    <source>
        <dbReference type="ARBA" id="ARBA00022827"/>
    </source>
</evidence>
<keyword evidence="9 10" id="KW-0511">Multifunctional enzyme</keyword>
<proteinExistence type="inferred from homology"/>
<dbReference type="EMBL" id="CP043420">
    <property type="protein sequence ID" value="QEL10434.1"/>
    <property type="molecule type" value="Genomic_DNA"/>
</dbReference>
<dbReference type="AlphaFoldDB" id="A0A5C0ZX50"/>
<comment type="similarity">
    <text evidence="10">In the N-terminal section; belongs to the methyltransferase superfamily. tRNA (mnm(5)s(2)U34)-methyltransferase family.</text>
</comment>
<feature type="region of interest" description="tRNA (mnm(5)s(2)U34)-methyltransferase" evidence="10">
    <location>
        <begin position="1"/>
        <end position="248"/>
    </location>
</feature>
<dbReference type="Gene3D" id="3.30.9.10">
    <property type="entry name" value="D-Amino Acid Oxidase, subunit A, domain 2"/>
    <property type="match status" value="1"/>
</dbReference>
<dbReference type="Gene3D" id="3.40.50.150">
    <property type="entry name" value="Vaccinia Virus protein VP39"/>
    <property type="match status" value="1"/>
</dbReference>
<dbReference type="InterPro" id="IPR023032">
    <property type="entry name" value="tRNA_MAMT_biosynth_bifunc_MnmC"/>
</dbReference>
<dbReference type="Gene3D" id="3.50.50.60">
    <property type="entry name" value="FAD/NAD(P)-binding domain"/>
    <property type="match status" value="1"/>
</dbReference>
<dbReference type="HAMAP" id="MF_01102">
    <property type="entry name" value="MnmC"/>
    <property type="match status" value="1"/>
</dbReference>
<dbReference type="GO" id="GO:0016645">
    <property type="term" value="F:oxidoreductase activity, acting on the CH-NH group of donors"/>
    <property type="evidence" value="ECO:0007669"/>
    <property type="project" value="InterPro"/>
</dbReference>
<comment type="subcellular location">
    <subcellularLocation>
        <location evidence="10">Cytoplasm</location>
    </subcellularLocation>
</comment>
<dbReference type="EC" id="1.5.-.-" evidence="10"/>
<evidence type="ECO:0000256" key="9">
    <source>
        <dbReference type="ARBA" id="ARBA00023268"/>
    </source>
</evidence>
<dbReference type="InterPro" id="IPR036188">
    <property type="entry name" value="FAD/NAD-bd_sf"/>
</dbReference>
<accession>A0A5C0ZX50</accession>
<evidence type="ECO:0000256" key="6">
    <source>
        <dbReference type="ARBA" id="ARBA00022694"/>
    </source>
</evidence>
<comment type="similarity">
    <text evidence="10">In the C-terminal section; belongs to the DAO family.</text>
</comment>
<keyword evidence="2 10" id="KW-0489">Methyltransferase</keyword>
<dbReference type="KEGG" id="kuy:FY550_04315"/>
<dbReference type="OrthoDB" id="9786494at2"/>
<evidence type="ECO:0000256" key="8">
    <source>
        <dbReference type="ARBA" id="ARBA00023002"/>
    </source>
</evidence>
<sequence length="675" mass="74165">MTDNSHHARHAASPYSLGLTPARLEWREQAPFDIDFNDVYFSREGGREETEHVFIHHNNLVKRFEQWREDRPFVIGETGFGSGLNVLCAYHCFVAHAPPEARLHIISVEKHPFTSAALQQALSVWPSLAETAGRLMQQWPSPVKGVHRLLLDERVTLDLHFGEASEMLTGLDGRVDAWFLDGFAPGRNPEMWQTALFEAMATASRPHATLATFTCAGSVRRGLTAAGFECRKVPGFGRKREMLSGHLSLSSADAAPIEPGRAATPWYQPPQAAKKGSRIAIIGAGLAGATTAHALARRGRQVTVFDPHPPGSGASGNRQGALYVRLAAEVNAQSRFYLTALQYAINFLERLDPHHTLWQPCGLLQLATTGQETERQRRSIEAFGLPEALLTRVDREQAETLAGVTLADSVNSALYYPGAGWVAPGALCHTLMTTPGVHHRAHRVSALARTSAAWQLRLEDGTTAEFDQVILACADHLETFISSSWLPIQYIRGQVSEFYLDDEALAASPRCVVCAEGYTPPALNGVQSIGASFAPHDRTLSPRQADHHHNLERLAAALPELAQRLQSRAPEARVGIRCATPDKSPWIGPIPEAERWQHDYALLRRDATRVPATPGACLPGLWITAGHGSRGLVSAPLAAEMLASRLCREPMPLERELVDHVHPGRRLIRDLIRNR</sequence>
<dbReference type="InterPro" id="IPR029063">
    <property type="entry name" value="SAM-dependent_MTases_sf"/>
</dbReference>
<dbReference type="PANTHER" id="PTHR13847:SF283">
    <property type="entry name" value="TRNA 5-METHYLAMINOMETHYL-2-THIOURIDINE BIOSYNTHESIS BIFUNCTIONAL PROTEIN MNMC"/>
    <property type="match status" value="1"/>
</dbReference>
<evidence type="ECO:0000256" key="3">
    <source>
        <dbReference type="ARBA" id="ARBA00022630"/>
    </source>
</evidence>
<dbReference type="NCBIfam" id="NF033855">
    <property type="entry name" value="tRNA_MNMC2"/>
    <property type="match status" value="1"/>
</dbReference>
<dbReference type="SUPFAM" id="SSF51905">
    <property type="entry name" value="FAD/NAD(P)-binding domain"/>
    <property type="match status" value="1"/>
</dbReference>
<dbReference type="RefSeq" id="WP_084387906.1">
    <property type="nucleotide sequence ID" value="NZ_CP043420.1"/>
</dbReference>
<keyword evidence="6 10" id="KW-0819">tRNA processing</keyword>
<dbReference type="InterPro" id="IPR017610">
    <property type="entry name" value="tRNA_S-uridine_synth_MnmC_C"/>
</dbReference>
<feature type="domain" description="FAD dependent oxidoreductase" evidence="11">
    <location>
        <begin position="278"/>
        <end position="644"/>
    </location>
</feature>
<evidence type="ECO:0000256" key="4">
    <source>
        <dbReference type="ARBA" id="ARBA00022679"/>
    </source>
</evidence>
<keyword evidence="4 10" id="KW-0808">Transferase</keyword>
<evidence type="ECO:0000256" key="2">
    <source>
        <dbReference type="ARBA" id="ARBA00022603"/>
    </source>
</evidence>
<comment type="function">
    <text evidence="10">Catalyzes the last two steps in the biosynthesis of 5-methylaminomethyl-2-thiouridine (mnm(5)s(2)U) at the wobble position (U34) in tRNA. Catalyzes the FAD-dependent demodification of cmnm(5)s(2)U34 to nm(5)s(2)U34, followed by the transfer of a methyl group from S-adenosyl-L-methionine to nm(5)s(2)U34, to form mnm(5)s(2)U34.</text>
</comment>
<dbReference type="GO" id="GO:0004808">
    <property type="term" value="F:tRNA (5-methylaminomethyl-2-thiouridylate)(34)-methyltransferase activity"/>
    <property type="evidence" value="ECO:0007669"/>
    <property type="project" value="UniProtKB-EC"/>
</dbReference>